<evidence type="ECO:0000256" key="1">
    <source>
        <dbReference type="ARBA" id="ARBA00008635"/>
    </source>
</evidence>
<dbReference type="InterPro" id="IPR034660">
    <property type="entry name" value="DinB/YfiT-like"/>
</dbReference>
<comment type="caution">
    <text evidence="4">The sequence shown here is derived from an EMBL/GenBank/DDBJ whole genome shotgun (WGS) entry which is preliminary data.</text>
</comment>
<feature type="binding site" evidence="3">
    <location>
        <position position="136"/>
    </location>
    <ligand>
        <name>a divalent metal cation</name>
        <dbReference type="ChEBI" id="CHEBI:60240"/>
    </ligand>
</feature>
<dbReference type="InterPro" id="IPR007837">
    <property type="entry name" value="DinB"/>
</dbReference>
<dbReference type="OrthoDB" id="119432at2"/>
<name>A0A0F5Y8E5_9CYAN</name>
<evidence type="ECO:0000256" key="3">
    <source>
        <dbReference type="PIRSR" id="PIRSR607837-1"/>
    </source>
</evidence>
<feature type="binding site" evidence="3">
    <location>
        <position position="52"/>
    </location>
    <ligand>
        <name>a divalent metal cation</name>
        <dbReference type="ChEBI" id="CHEBI:60240"/>
    </ligand>
</feature>
<dbReference type="PATRIC" id="fig|1637645.4.peg.894"/>
<evidence type="ECO:0000313" key="5">
    <source>
        <dbReference type="Proteomes" id="UP000033607"/>
    </source>
</evidence>
<dbReference type="GO" id="GO:0046872">
    <property type="term" value="F:metal ion binding"/>
    <property type="evidence" value="ECO:0007669"/>
    <property type="project" value="UniProtKB-KW"/>
</dbReference>
<comment type="similarity">
    <text evidence="1">Belongs to the DinB family.</text>
</comment>
<sequence length="172" mass="20082">MTHPLIPHFQMLAQYNVLANRKLYEACAVLSDDERQQIRPAFFKSIHGTLNHILIGDRIWITRFQGLEIPSTGLNAILYEDFLELRQVREAEDQKILAFFADLDENFLTQNIQYRNNAGNIHVDPVELLITHFFNHQTHHRGQIHDLLTQTSVKPPSLDMHRILRPDPVEQL</sequence>
<organism evidence="4 5">
    <name type="scientific">Limnoraphis robusta CS-951</name>
    <dbReference type="NCBI Taxonomy" id="1637645"/>
    <lineage>
        <taxon>Bacteria</taxon>
        <taxon>Bacillati</taxon>
        <taxon>Cyanobacteriota</taxon>
        <taxon>Cyanophyceae</taxon>
        <taxon>Oscillatoriophycideae</taxon>
        <taxon>Oscillatoriales</taxon>
        <taxon>Sirenicapillariaceae</taxon>
        <taxon>Limnoraphis</taxon>
    </lineage>
</organism>
<keyword evidence="2 3" id="KW-0479">Metal-binding</keyword>
<dbReference type="Pfam" id="PF05163">
    <property type="entry name" value="DinB"/>
    <property type="match status" value="1"/>
</dbReference>
<proteinExistence type="inferred from homology"/>
<dbReference type="PANTHER" id="PTHR37302:SF1">
    <property type="entry name" value="PROTEIN DINB"/>
    <property type="match status" value="1"/>
</dbReference>
<reference evidence="4 5" key="1">
    <citation type="submission" date="2015-06" db="EMBL/GenBank/DDBJ databases">
        <title>Draft genome assembly of filamentous brackish cyanobacterium Limnoraphis robusta strain CS-951.</title>
        <authorList>
            <person name="Willis A."/>
            <person name="Parks M."/>
            <person name="Burford M.A."/>
        </authorList>
    </citation>
    <scope>NUCLEOTIDE SEQUENCE [LARGE SCALE GENOMIC DNA]</scope>
    <source>
        <strain evidence="4 5">CS-951</strain>
    </source>
</reference>
<protein>
    <submittedName>
        <fullName evidence="4">Damage-inducible protein DinB</fullName>
    </submittedName>
</protein>
<gene>
    <name evidence="4" type="ORF">WN50_26635</name>
</gene>
<accession>A0A0F5Y8E5</accession>
<feature type="binding site" evidence="3">
    <location>
        <position position="140"/>
    </location>
    <ligand>
        <name>a divalent metal cation</name>
        <dbReference type="ChEBI" id="CHEBI:60240"/>
    </ligand>
</feature>
<dbReference type="AlphaFoldDB" id="A0A0F5Y8E5"/>
<evidence type="ECO:0000313" key="4">
    <source>
        <dbReference type="EMBL" id="KKD35201.1"/>
    </source>
</evidence>
<dbReference type="EMBL" id="LATL02000051">
    <property type="protein sequence ID" value="KKD35201.1"/>
    <property type="molecule type" value="Genomic_DNA"/>
</dbReference>
<evidence type="ECO:0000256" key="2">
    <source>
        <dbReference type="ARBA" id="ARBA00022723"/>
    </source>
</evidence>
<dbReference type="Proteomes" id="UP000033607">
    <property type="component" value="Unassembled WGS sequence"/>
</dbReference>
<dbReference type="Gene3D" id="1.20.120.450">
    <property type="entry name" value="dinb family like domain"/>
    <property type="match status" value="1"/>
</dbReference>
<dbReference type="PANTHER" id="PTHR37302">
    <property type="entry name" value="SLR1116 PROTEIN"/>
    <property type="match status" value="1"/>
</dbReference>
<dbReference type="RefSeq" id="WP_046281638.1">
    <property type="nucleotide sequence ID" value="NZ_LATL02000051.1"/>
</dbReference>
<dbReference type="SUPFAM" id="SSF109854">
    <property type="entry name" value="DinB/YfiT-like putative metalloenzymes"/>
    <property type="match status" value="1"/>
</dbReference>